<gene>
    <name evidence="7" type="ORF">ENG14_04095</name>
</gene>
<evidence type="ECO:0000313" key="7">
    <source>
        <dbReference type="EMBL" id="HDL90065.1"/>
    </source>
</evidence>
<dbReference type="InterPro" id="IPR022791">
    <property type="entry name" value="L-PG_synthase/AglD"/>
</dbReference>
<feature type="transmembrane region" description="Helical" evidence="6">
    <location>
        <begin position="235"/>
        <end position="257"/>
    </location>
</feature>
<accession>A0A7C0WVL2</accession>
<evidence type="ECO:0000256" key="6">
    <source>
        <dbReference type="SAM" id="Phobius"/>
    </source>
</evidence>
<keyword evidence="2" id="KW-1003">Cell membrane</keyword>
<dbReference type="PANTHER" id="PTHR40277:SF1">
    <property type="entry name" value="BLL5419 PROTEIN"/>
    <property type="match status" value="1"/>
</dbReference>
<feature type="transmembrane region" description="Helical" evidence="6">
    <location>
        <begin position="79"/>
        <end position="100"/>
    </location>
</feature>
<comment type="subcellular location">
    <subcellularLocation>
        <location evidence="1">Cell membrane</location>
        <topology evidence="1">Multi-pass membrane protein</topology>
    </subcellularLocation>
</comment>
<evidence type="ECO:0000256" key="2">
    <source>
        <dbReference type="ARBA" id="ARBA00022475"/>
    </source>
</evidence>
<protein>
    <submittedName>
        <fullName evidence="7">Flippase-like domain-containing protein</fullName>
    </submittedName>
</protein>
<evidence type="ECO:0000256" key="5">
    <source>
        <dbReference type="ARBA" id="ARBA00023136"/>
    </source>
</evidence>
<keyword evidence="3 6" id="KW-0812">Transmembrane</keyword>
<evidence type="ECO:0000256" key="4">
    <source>
        <dbReference type="ARBA" id="ARBA00022989"/>
    </source>
</evidence>
<feature type="transmembrane region" description="Helical" evidence="6">
    <location>
        <begin position="151"/>
        <end position="177"/>
    </location>
</feature>
<comment type="caution">
    <text evidence="7">The sequence shown here is derived from an EMBL/GenBank/DDBJ whole genome shotgun (WGS) entry which is preliminary data.</text>
</comment>
<proteinExistence type="predicted"/>
<organism evidence="7">
    <name type="scientific">Thermodesulforhabdus norvegica</name>
    <dbReference type="NCBI Taxonomy" id="39841"/>
    <lineage>
        <taxon>Bacteria</taxon>
        <taxon>Pseudomonadati</taxon>
        <taxon>Thermodesulfobacteriota</taxon>
        <taxon>Syntrophobacteria</taxon>
        <taxon>Syntrophobacterales</taxon>
        <taxon>Thermodesulforhabdaceae</taxon>
        <taxon>Thermodesulforhabdus</taxon>
    </lineage>
</organism>
<dbReference type="GO" id="GO:0005886">
    <property type="term" value="C:plasma membrane"/>
    <property type="evidence" value="ECO:0007669"/>
    <property type="project" value="UniProtKB-SubCell"/>
</dbReference>
<feature type="transmembrane region" description="Helical" evidence="6">
    <location>
        <begin position="269"/>
        <end position="291"/>
    </location>
</feature>
<feature type="transmembrane region" description="Helical" evidence="6">
    <location>
        <begin position="41"/>
        <end position="59"/>
    </location>
</feature>
<dbReference type="EMBL" id="DQZW01000195">
    <property type="protein sequence ID" value="HDL90065.1"/>
    <property type="molecule type" value="Genomic_DNA"/>
</dbReference>
<name>A0A7C0WVL2_9BACT</name>
<evidence type="ECO:0000256" key="3">
    <source>
        <dbReference type="ARBA" id="ARBA00022692"/>
    </source>
</evidence>
<sequence>MKKRNAGGERFKPCSLEIALHIHDNLTKIFDHMPKDVTRKWFSLFIKLSVSGLCVAIVLRKADIGSIIEILSRFPLKIWLLAFGIFLIVQFLSAARWMILSNAMGLQGRISFYYQFYLIGCFFNMFLPGSVTGDAIKGYMLVKRGFPPSLVTYSVLGDRIFGVIALAIICAVVTPAFNKLMPAGVAESVVMLSALLVVGFATFVLWHPLAARLLKNVLPFNIENPAFLVFWKTNVFAGALGLSILLQVGNCIVHYLLAGGMGIGVQPWFYFFAVPVVSLFASLPVSIQGIGVREGGFVWIMGLMDVPPEKAVALGLLSYSISLATGFLGGVFYLKSKNSALDSRGKQSQGNHN</sequence>
<dbReference type="AlphaFoldDB" id="A0A7C0WVL2"/>
<evidence type="ECO:0000256" key="1">
    <source>
        <dbReference type="ARBA" id="ARBA00004651"/>
    </source>
</evidence>
<dbReference type="Pfam" id="PF03706">
    <property type="entry name" value="LPG_synthase_TM"/>
    <property type="match status" value="1"/>
</dbReference>
<feature type="transmembrane region" description="Helical" evidence="6">
    <location>
        <begin position="112"/>
        <end position="131"/>
    </location>
</feature>
<reference evidence="7" key="1">
    <citation type="journal article" date="2020" name="mSystems">
        <title>Genome- and Community-Level Interaction Insights into Carbon Utilization and Element Cycling Functions of Hydrothermarchaeota in Hydrothermal Sediment.</title>
        <authorList>
            <person name="Zhou Z."/>
            <person name="Liu Y."/>
            <person name="Xu W."/>
            <person name="Pan J."/>
            <person name="Luo Z.H."/>
            <person name="Li M."/>
        </authorList>
    </citation>
    <scope>NUCLEOTIDE SEQUENCE [LARGE SCALE GENOMIC DNA]</scope>
    <source>
        <strain evidence="7">HyVt-19</strain>
    </source>
</reference>
<dbReference type="Proteomes" id="UP000886355">
    <property type="component" value="Unassembled WGS sequence"/>
</dbReference>
<feature type="transmembrane region" description="Helical" evidence="6">
    <location>
        <begin position="311"/>
        <end position="334"/>
    </location>
</feature>
<dbReference type="PANTHER" id="PTHR40277">
    <property type="entry name" value="BLL5419 PROTEIN"/>
    <property type="match status" value="1"/>
</dbReference>
<keyword evidence="5 6" id="KW-0472">Membrane</keyword>
<feature type="transmembrane region" description="Helical" evidence="6">
    <location>
        <begin position="189"/>
        <end position="209"/>
    </location>
</feature>
<dbReference type="NCBIfam" id="TIGR00374">
    <property type="entry name" value="flippase-like domain"/>
    <property type="match status" value="1"/>
</dbReference>
<keyword evidence="4 6" id="KW-1133">Transmembrane helix</keyword>